<dbReference type="PANTHER" id="PTHR36156:SF2">
    <property type="entry name" value="CUPIN TYPE-2 DOMAIN-CONTAINING PROTEIN"/>
    <property type="match status" value="1"/>
</dbReference>
<protein>
    <submittedName>
        <fullName evidence="2">Cupin domain-containing protein</fullName>
    </submittedName>
</protein>
<name>A0A966DRJ0_9SPHI</name>
<sequence>MQIKRIITAEGQNGVATRTDTFDTATVDFLTNIWGFDQVPDLPLRPEQVLGEYQQMGIFGPPGGVRVDLFTLPPETDKRPGELRTSGPIDMGTPAMIPGESEGMHRTDSIDLAIVLGGEVTAGYPGEDGQLQEVTMTTGDMMVTNGTFHSWHNRSGKDCSLLFIVFGAERKTV</sequence>
<feature type="region of interest" description="Disordered" evidence="1">
    <location>
        <begin position="72"/>
        <end position="93"/>
    </location>
</feature>
<dbReference type="EMBL" id="WWEO01000040">
    <property type="protein sequence ID" value="NCD69143.1"/>
    <property type="molecule type" value="Genomic_DNA"/>
</dbReference>
<evidence type="ECO:0000313" key="2">
    <source>
        <dbReference type="EMBL" id="NCD69143.1"/>
    </source>
</evidence>
<dbReference type="InterPro" id="IPR047142">
    <property type="entry name" value="OryJ/VirC-like"/>
</dbReference>
<dbReference type="Gene3D" id="2.60.120.10">
    <property type="entry name" value="Jelly Rolls"/>
    <property type="match status" value="1"/>
</dbReference>
<organism evidence="2 3">
    <name type="scientific">Mucilaginibacter agri</name>
    <dbReference type="NCBI Taxonomy" id="2695265"/>
    <lineage>
        <taxon>Bacteria</taxon>
        <taxon>Pseudomonadati</taxon>
        <taxon>Bacteroidota</taxon>
        <taxon>Sphingobacteriia</taxon>
        <taxon>Sphingobacteriales</taxon>
        <taxon>Sphingobacteriaceae</taxon>
        <taxon>Mucilaginibacter</taxon>
    </lineage>
</organism>
<dbReference type="InterPro" id="IPR011051">
    <property type="entry name" value="RmlC_Cupin_sf"/>
</dbReference>
<dbReference type="AlphaFoldDB" id="A0A966DRJ0"/>
<dbReference type="PANTHER" id="PTHR36156">
    <property type="entry name" value="SLR2101 PROTEIN"/>
    <property type="match status" value="1"/>
</dbReference>
<gene>
    <name evidence="2" type="ORF">GSY63_07230</name>
</gene>
<dbReference type="InterPro" id="IPR014710">
    <property type="entry name" value="RmlC-like_jellyroll"/>
</dbReference>
<reference evidence="2" key="2">
    <citation type="submission" date="2020-10" db="EMBL/GenBank/DDBJ databases">
        <title>Mucilaginibacter sp. nov., isolated from soil.</title>
        <authorList>
            <person name="Jeon C.O."/>
        </authorList>
    </citation>
    <scope>NUCLEOTIDE SEQUENCE</scope>
    <source>
        <strain evidence="2">R11</strain>
    </source>
</reference>
<reference evidence="2" key="1">
    <citation type="submission" date="2020-01" db="EMBL/GenBank/DDBJ databases">
        <authorList>
            <person name="Seo Y.L."/>
        </authorList>
    </citation>
    <scope>NUCLEOTIDE SEQUENCE</scope>
    <source>
        <strain evidence="2">R11</strain>
    </source>
</reference>
<dbReference type="SUPFAM" id="SSF51182">
    <property type="entry name" value="RmlC-like cupins"/>
    <property type="match status" value="1"/>
</dbReference>
<keyword evidence="3" id="KW-1185">Reference proteome</keyword>
<dbReference type="Proteomes" id="UP000638732">
    <property type="component" value="Unassembled WGS sequence"/>
</dbReference>
<evidence type="ECO:0000313" key="3">
    <source>
        <dbReference type="Proteomes" id="UP000638732"/>
    </source>
</evidence>
<proteinExistence type="predicted"/>
<comment type="caution">
    <text evidence="2">The sequence shown here is derived from an EMBL/GenBank/DDBJ whole genome shotgun (WGS) entry which is preliminary data.</text>
</comment>
<accession>A0A966DRJ0</accession>
<evidence type="ECO:0000256" key="1">
    <source>
        <dbReference type="SAM" id="MobiDB-lite"/>
    </source>
</evidence>